<proteinExistence type="predicted"/>
<dbReference type="AlphaFoldDB" id="A0A803QRK7"/>
<reference evidence="1" key="1">
    <citation type="submission" date="2021-03" db="UniProtKB">
        <authorList>
            <consortium name="EnsemblPlants"/>
        </authorList>
    </citation>
    <scope>IDENTIFICATION</scope>
</reference>
<evidence type="ECO:0000313" key="2">
    <source>
        <dbReference type="Proteomes" id="UP000596661"/>
    </source>
</evidence>
<dbReference type="EnsemblPlants" id="evm.model.ctgX13.11">
    <property type="protein sequence ID" value="cds.evm.model.ctgX13.11"/>
    <property type="gene ID" value="evm.TU.ctgX13.11"/>
</dbReference>
<dbReference type="Gramene" id="evm.model.ctgX13.11">
    <property type="protein sequence ID" value="cds.evm.model.ctgX13.11"/>
    <property type="gene ID" value="evm.TU.ctgX13.11"/>
</dbReference>
<organism evidence="1 2">
    <name type="scientific">Cannabis sativa</name>
    <name type="common">Hemp</name>
    <name type="synonym">Marijuana</name>
    <dbReference type="NCBI Taxonomy" id="3483"/>
    <lineage>
        <taxon>Eukaryota</taxon>
        <taxon>Viridiplantae</taxon>
        <taxon>Streptophyta</taxon>
        <taxon>Embryophyta</taxon>
        <taxon>Tracheophyta</taxon>
        <taxon>Spermatophyta</taxon>
        <taxon>Magnoliopsida</taxon>
        <taxon>eudicotyledons</taxon>
        <taxon>Gunneridae</taxon>
        <taxon>Pentapetalae</taxon>
        <taxon>rosids</taxon>
        <taxon>fabids</taxon>
        <taxon>Rosales</taxon>
        <taxon>Cannabaceae</taxon>
        <taxon>Cannabis</taxon>
    </lineage>
</organism>
<name>A0A803QRK7_CANSA</name>
<keyword evidence="2" id="KW-1185">Reference proteome</keyword>
<protein>
    <submittedName>
        <fullName evidence="1">Uncharacterized protein</fullName>
    </submittedName>
</protein>
<evidence type="ECO:0000313" key="1">
    <source>
        <dbReference type="EnsemblPlants" id="cds.evm.model.ctgX13.11"/>
    </source>
</evidence>
<accession>A0A803QRK7</accession>
<dbReference type="Proteomes" id="UP000596661">
    <property type="component" value="Unassembled WGS sequence"/>
</dbReference>
<sequence>HCLDSCLDPHLGLGSSPVHVQSRKVVQVCLGQILVKIHVHHFDPNWVLVRVCSVTGSLSWSKSRGCGRVLDFYQSLGSMFLVYTLTASGLTPTLGWSRGYVCVLPTSPFLSSLGPSLCSSVFVLHCSSVLILGPVSRCGLGFGSSQ</sequence>